<dbReference type="EMBL" id="CAUYUJ010006224">
    <property type="protein sequence ID" value="CAK0816549.1"/>
    <property type="molecule type" value="Genomic_DNA"/>
</dbReference>
<feature type="compositionally biased region" description="Basic residues" evidence="1">
    <location>
        <begin position="126"/>
        <end position="138"/>
    </location>
</feature>
<organism evidence="2 3">
    <name type="scientific">Prorocentrum cordatum</name>
    <dbReference type="NCBI Taxonomy" id="2364126"/>
    <lineage>
        <taxon>Eukaryota</taxon>
        <taxon>Sar</taxon>
        <taxon>Alveolata</taxon>
        <taxon>Dinophyceae</taxon>
        <taxon>Prorocentrales</taxon>
        <taxon>Prorocentraceae</taxon>
        <taxon>Prorocentrum</taxon>
    </lineage>
</organism>
<keyword evidence="3" id="KW-1185">Reference proteome</keyword>
<name>A0ABN9REY4_9DINO</name>
<evidence type="ECO:0000256" key="1">
    <source>
        <dbReference type="SAM" id="MobiDB-lite"/>
    </source>
</evidence>
<protein>
    <submittedName>
        <fullName evidence="2">Uncharacterized protein</fullName>
    </submittedName>
</protein>
<reference evidence="2" key="1">
    <citation type="submission" date="2023-10" db="EMBL/GenBank/DDBJ databases">
        <authorList>
            <person name="Chen Y."/>
            <person name="Shah S."/>
            <person name="Dougan E. K."/>
            <person name="Thang M."/>
            <person name="Chan C."/>
        </authorList>
    </citation>
    <scope>NUCLEOTIDE SEQUENCE [LARGE SCALE GENOMIC DNA]</scope>
</reference>
<comment type="caution">
    <text evidence="2">The sequence shown here is derived from an EMBL/GenBank/DDBJ whole genome shotgun (WGS) entry which is preliminary data.</text>
</comment>
<feature type="region of interest" description="Disordered" evidence="1">
    <location>
        <begin position="79"/>
        <end position="138"/>
    </location>
</feature>
<feature type="region of interest" description="Disordered" evidence="1">
    <location>
        <begin position="21"/>
        <end position="57"/>
    </location>
</feature>
<gene>
    <name evidence="2" type="ORF">PCOR1329_LOCUS19483</name>
</gene>
<proteinExistence type="predicted"/>
<evidence type="ECO:0000313" key="2">
    <source>
        <dbReference type="EMBL" id="CAK0816549.1"/>
    </source>
</evidence>
<evidence type="ECO:0000313" key="3">
    <source>
        <dbReference type="Proteomes" id="UP001189429"/>
    </source>
</evidence>
<dbReference type="Proteomes" id="UP001189429">
    <property type="component" value="Unassembled WGS sequence"/>
</dbReference>
<feature type="compositionally biased region" description="Low complexity" evidence="1">
    <location>
        <begin position="79"/>
        <end position="101"/>
    </location>
</feature>
<sequence length="302" mass="32031">MRAPRPPRRLLLVGGQFGFGGAQEADGPLAPDVPEAAASDGLGDLDDSWADTRRGDGGLAAPVGVALLRVEAAPAFGAARCPSARQAQPPRARRVGPPAAAMDGAGRPADARWGPPVRREGPAEKPRRRAPRANGHARRRLRFRDGELRAAAAKRWTWSKGDLLLLRRGLVAQLQEDALRDLLRARWAAAPDGGPLEARARLLASACGEVSALDEDELLRQRGVERVDWARVAEKVSAMSLQGRANRLNLGAANCLIHFLHELSGPASGKAPFGHCQRDAAVLADAVANLGPFRTIPSHAAA</sequence>
<accession>A0ABN9REY4</accession>